<organism evidence="1 2">
    <name type="scientific">Amycolatopsis coloradensis</name>
    <dbReference type="NCBI Taxonomy" id="76021"/>
    <lineage>
        <taxon>Bacteria</taxon>
        <taxon>Bacillati</taxon>
        <taxon>Actinomycetota</taxon>
        <taxon>Actinomycetes</taxon>
        <taxon>Pseudonocardiales</taxon>
        <taxon>Pseudonocardiaceae</taxon>
        <taxon>Amycolatopsis</taxon>
    </lineage>
</organism>
<evidence type="ECO:0000313" key="2">
    <source>
        <dbReference type="Proteomes" id="UP001456344"/>
    </source>
</evidence>
<name>A0ACD5BJU7_9PSEU</name>
<protein>
    <submittedName>
        <fullName evidence="1">Flavin reductase family protein</fullName>
        <ecNumber evidence="1">1.-.-.-</ecNumber>
    </submittedName>
</protein>
<dbReference type="EMBL" id="CP150484">
    <property type="protein sequence ID" value="WYW19555.1"/>
    <property type="molecule type" value="Genomic_DNA"/>
</dbReference>
<proteinExistence type="predicted"/>
<keyword evidence="2" id="KW-1185">Reference proteome</keyword>
<gene>
    <name evidence="1" type="ORF">LCL61_28820</name>
</gene>
<dbReference type="EC" id="1.-.-.-" evidence="1"/>
<accession>A0ACD5BJU7</accession>
<sequence length="170" mass="18220">MTTAADLLPVEHIDGSGLRTTFGCFPTGVTVLCALGESGPDGMAVSAFTPASLEPPLASVCVQQSSATWPRIRRQAHRGVSILADGQENVCRSLAARAADRFAGVAWVSSDTGAVFVEGAVSWLDCVVHDEVEAGDHIIALLRIRRLRSTHDAPPLVFHRSRFRSLTDQR</sequence>
<reference evidence="1" key="1">
    <citation type="submission" date="2023-10" db="EMBL/GenBank/DDBJ databases">
        <title>Whole genome sequencing of actinobacterial strain Amycolatopsis sp. (BCA-696) identifies the underlying plant growth-promoting genes.</title>
        <authorList>
            <person name="Gandham P."/>
            <person name="Vadla N."/>
            <person name="Saji A."/>
            <person name="Srinivas V."/>
            <person name="Ruperao P."/>
            <person name="Selvanayagam S."/>
            <person name="Saxena R.K."/>
            <person name="Rathore A."/>
            <person name="Gopalakrishnan S."/>
            <person name="Thakur V."/>
        </authorList>
    </citation>
    <scope>NUCLEOTIDE SEQUENCE</scope>
    <source>
        <strain evidence="1">BCA-696</strain>
    </source>
</reference>
<evidence type="ECO:0000313" key="1">
    <source>
        <dbReference type="EMBL" id="WYW19555.1"/>
    </source>
</evidence>
<dbReference type="Proteomes" id="UP001456344">
    <property type="component" value="Chromosome"/>
</dbReference>
<keyword evidence="1" id="KW-0560">Oxidoreductase</keyword>